<proteinExistence type="predicted"/>
<feature type="signal peptide" evidence="1">
    <location>
        <begin position="1"/>
        <end position="22"/>
    </location>
</feature>
<accession>A0A432ZAN7</accession>
<protein>
    <submittedName>
        <fullName evidence="2">Uncharacterized protein</fullName>
    </submittedName>
</protein>
<name>A0A432ZAN7_9GAMM</name>
<organism evidence="2 3">
    <name type="scientific">Pseudidiomarina sediminum</name>
    <dbReference type="NCBI Taxonomy" id="431675"/>
    <lineage>
        <taxon>Bacteria</taxon>
        <taxon>Pseudomonadati</taxon>
        <taxon>Pseudomonadota</taxon>
        <taxon>Gammaproteobacteria</taxon>
        <taxon>Alteromonadales</taxon>
        <taxon>Idiomarinaceae</taxon>
        <taxon>Pseudidiomarina</taxon>
    </lineage>
</organism>
<dbReference type="EMBL" id="PIQE01000001">
    <property type="protein sequence ID" value="RUO74442.1"/>
    <property type="molecule type" value="Genomic_DNA"/>
</dbReference>
<feature type="chain" id="PRO_5019585027" evidence="1">
    <location>
        <begin position="23"/>
        <end position="138"/>
    </location>
</feature>
<sequence>MKGLLVASMTLALAGCSGAEMAPRNTPEAQPQVVATAATVAELDQQIRSMVGMAYAEDFAQCRLAEVGHRPCGGPQYFIAYSTASVDEKTLLSLIDEHRQLQQDYQQKHGVVGTCEVLQRPSLAYVDGRCVAQHHLVR</sequence>
<evidence type="ECO:0000256" key="1">
    <source>
        <dbReference type="SAM" id="SignalP"/>
    </source>
</evidence>
<evidence type="ECO:0000313" key="3">
    <source>
        <dbReference type="Proteomes" id="UP000287022"/>
    </source>
</evidence>
<gene>
    <name evidence="2" type="ORF">CWI80_03630</name>
</gene>
<dbReference type="STRING" id="1122124.GCA_000423165_00672"/>
<dbReference type="PROSITE" id="PS51257">
    <property type="entry name" value="PROKAR_LIPOPROTEIN"/>
    <property type="match status" value="1"/>
</dbReference>
<dbReference type="RefSeq" id="WP_026861707.1">
    <property type="nucleotide sequence ID" value="NZ_PIQE01000001.1"/>
</dbReference>
<comment type="caution">
    <text evidence="2">The sequence shown here is derived from an EMBL/GenBank/DDBJ whole genome shotgun (WGS) entry which is preliminary data.</text>
</comment>
<reference evidence="3" key="1">
    <citation type="journal article" date="2018" name="Front. Microbiol.">
        <title>Genome-Based Analysis Reveals the Taxonomy and Diversity of the Family Idiomarinaceae.</title>
        <authorList>
            <person name="Liu Y."/>
            <person name="Lai Q."/>
            <person name="Shao Z."/>
        </authorList>
    </citation>
    <scope>NUCLEOTIDE SEQUENCE [LARGE SCALE GENOMIC DNA]</scope>
    <source>
        <strain evidence="3">c121</strain>
    </source>
</reference>
<evidence type="ECO:0000313" key="2">
    <source>
        <dbReference type="EMBL" id="RUO74442.1"/>
    </source>
</evidence>
<dbReference type="Proteomes" id="UP000287022">
    <property type="component" value="Unassembled WGS sequence"/>
</dbReference>
<dbReference type="AlphaFoldDB" id="A0A432ZAN7"/>
<keyword evidence="3" id="KW-1185">Reference proteome</keyword>
<keyword evidence="1" id="KW-0732">Signal</keyword>